<dbReference type="GO" id="GO:0005634">
    <property type="term" value="C:nucleus"/>
    <property type="evidence" value="ECO:0007669"/>
    <property type="project" value="TreeGrafter"/>
</dbReference>
<dbReference type="OrthoDB" id="2020758at2759"/>
<dbReference type="FunCoup" id="A0A5J5EKM4">
    <property type="interactions" value="49"/>
</dbReference>
<dbReference type="EMBL" id="VXIS01000224">
    <property type="protein sequence ID" value="KAA8896172.1"/>
    <property type="molecule type" value="Genomic_DNA"/>
</dbReference>
<keyword evidence="4" id="KW-0645">Protease</keyword>
<evidence type="ECO:0000313" key="10">
    <source>
        <dbReference type="EMBL" id="KAA8896172.1"/>
    </source>
</evidence>
<dbReference type="PANTHER" id="PTHR24006:SF888">
    <property type="entry name" value="UBIQUITIN CARBOXYL-TERMINAL HYDROLASE 30"/>
    <property type="match status" value="1"/>
</dbReference>
<comment type="catalytic activity">
    <reaction evidence="1">
        <text>Thiol-dependent hydrolysis of ester, thioester, amide, peptide and isopeptide bonds formed by the C-terminal Gly of ubiquitin (a 76-residue protein attached to proteins as an intracellular targeting signal).</text>
        <dbReference type="EC" id="3.4.19.12"/>
    </reaction>
</comment>
<evidence type="ECO:0000259" key="9">
    <source>
        <dbReference type="PROSITE" id="PS50235"/>
    </source>
</evidence>
<evidence type="ECO:0000256" key="3">
    <source>
        <dbReference type="ARBA" id="ARBA00012759"/>
    </source>
</evidence>
<accession>A0A5J5EKM4</accession>
<keyword evidence="8" id="KW-0812">Transmembrane</keyword>
<dbReference type="InterPro" id="IPR028889">
    <property type="entry name" value="USP"/>
</dbReference>
<protein>
    <recommendedName>
        <fullName evidence="3">ubiquitinyl hydrolase 1</fullName>
        <ecNumber evidence="3">3.4.19.12</ecNumber>
    </recommendedName>
</protein>
<dbReference type="Proteomes" id="UP000326924">
    <property type="component" value="Unassembled WGS sequence"/>
</dbReference>
<evidence type="ECO:0000313" key="11">
    <source>
        <dbReference type="Proteomes" id="UP000326924"/>
    </source>
</evidence>
<dbReference type="PANTHER" id="PTHR24006">
    <property type="entry name" value="UBIQUITIN CARBOXYL-TERMINAL HYDROLASE"/>
    <property type="match status" value="1"/>
</dbReference>
<keyword evidence="8" id="KW-1133">Transmembrane helix</keyword>
<dbReference type="CDD" id="cd02662">
    <property type="entry name" value="Peptidase_C19F"/>
    <property type="match status" value="1"/>
</dbReference>
<dbReference type="InParanoid" id="A0A5J5EKM4"/>
<dbReference type="AlphaFoldDB" id="A0A5J5EKM4"/>
<evidence type="ECO:0000256" key="8">
    <source>
        <dbReference type="SAM" id="Phobius"/>
    </source>
</evidence>
<gene>
    <name evidence="10" type="ORF">FN846DRAFT_966033</name>
</gene>
<keyword evidence="7" id="KW-0788">Thiol protease</keyword>
<dbReference type="GO" id="GO:0005829">
    <property type="term" value="C:cytosol"/>
    <property type="evidence" value="ECO:0007669"/>
    <property type="project" value="TreeGrafter"/>
</dbReference>
<evidence type="ECO:0000256" key="7">
    <source>
        <dbReference type="ARBA" id="ARBA00022807"/>
    </source>
</evidence>
<evidence type="ECO:0000256" key="4">
    <source>
        <dbReference type="ARBA" id="ARBA00022670"/>
    </source>
</evidence>
<comment type="caution">
    <text evidence="10">The sequence shown here is derived from an EMBL/GenBank/DDBJ whole genome shotgun (WGS) entry which is preliminary data.</text>
</comment>
<dbReference type="SUPFAM" id="SSF54001">
    <property type="entry name" value="Cysteine proteinases"/>
    <property type="match status" value="1"/>
</dbReference>
<evidence type="ECO:0000256" key="2">
    <source>
        <dbReference type="ARBA" id="ARBA00009085"/>
    </source>
</evidence>
<evidence type="ECO:0000256" key="1">
    <source>
        <dbReference type="ARBA" id="ARBA00000707"/>
    </source>
</evidence>
<comment type="similarity">
    <text evidence="2">Belongs to the peptidase C19 family.</text>
</comment>
<keyword evidence="8" id="KW-0472">Membrane</keyword>
<dbReference type="GO" id="GO:0006508">
    <property type="term" value="P:proteolysis"/>
    <property type="evidence" value="ECO:0007669"/>
    <property type="project" value="UniProtKB-KW"/>
</dbReference>
<name>A0A5J5EKM4_9PEZI</name>
<keyword evidence="6" id="KW-0378">Hydrolase</keyword>
<dbReference type="InterPro" id="IPR050164">
    <property type="entry name" value="Peptidase_C19"/>
</dbReference>
<feature type="domain" description="USP" evidence="9">
    <location>
        <begin position="116"/>
        <end position="516"/>
    </location>
</feature>
<organism evidence="10 11">
    <name type="scientific">Sphaerosporella brunnea</name>
    <dbReference type="NCBI Taxonomy" id="1250544"/>
    <lineage>
        <taxon>Eukaryota</taxon>
        <taxon>Fungi</taxon>
        <taxon>Dikarya</taxon>
        <taxon>Ascomycota</taxon>
        <taxon>Pezizomycotina</taxon>
        <taxon>Pezizomycetes</taxon>
        <taxon>Pezizales</taxon>
        <taxon>Pyronemataceae</taxon>
        <taxon>Sphaerosporella</taxon>
    </lineage>
</organism>
<dbReference type="InterPro" id="IPR018200">
    <property type="entry name" value="USP_CS"/>
</dbReference>
<dbReference type="PROSITE" id="PS00973">
    <property type="entry name" value="USP_2"/>
    <property type="match status" value="1"/>
</dbReference>
<dbReference type="InterPro" id="IPR001394">
    <property type="entry name" value="Peptidase_C19_UCH"/>
</dbReference>
<dbReference type="Gene3D" id="3.90.70.10">
    <property type="entry name" value="Cysteine proteinases"/>
    <property type="match status" value="1"/>
</dbReference>
<dbReference type="GO" id="GO:0004843">
    <property type="term" value="F:cysteine-type deubiquitinase activity"/>
    <property type="evidence" value="ECO:0007669"/>
    <property type="project" value="UniProtKB-EC"/>
</dbReference>
<proteinExistence type="inferred from homology"/>
<dbReference type="PROSITE" id="PS50235">
    <property type="entry name" value="USP_3"/>
    <property type="match status" value="1"/>
</dbReference>
<dbReference type="InterPro" id="IPR038765">
    <property type="entry name" value="Papain-like_cys_pep_sf"/>
</dbReference>
<keyword evidence="5" id="KW-0833">Ubl conjugation pathway</keyword>
<evidence type="ECO:0000256" key="5">
    <source>
        <dbReference type="ARBA" id="ARBA00022786"/>
    </source>
</evidence>
<sequence>MPSSYSRSSYHYRPPPPPPPSYQYQTLYHSAPADIDIGAILTTVGAAVVVIYLALGQYVALPTPLDAIAAMAGALFGPEYREKLQNAFAKTPGQVVSQAASIVGIAPTAVEGGVVGGLWNVGNTCYQNSVLQSLASLGALKPWLAAIGDGVAATTLHELVDSLNMVSERKRVETASSLITARGWMRNEQQDAQEYLQGLMGVLEKEVLAVEKLRKQAAALGLEHILEGQERPVEVAQPNAALRSPFEGLLAQRVGCLKCGYVDSISLQPFTTLSLPIPERVWRTSLENCIHAFTAIEKIEGVHCEKCTLLSIRDGLQTLLTLLPPSEDTPSTTEIETEPLPDAFRDIATERLNAINQALEDDNFTPKIAGVNLDGPRKVLSTKTKQVMIARAPPVLVLHANRSQFDLFTGVAGKNHAAINFPLILDLAQLGAVTRHEEISVRPGMPISPPPVEDASGEATYELKAVVVHYGGHHNGHYVAYRRWAGRWWRISDHEVVYVPPNLLRSLGADYFPASRRKNKYWLLITPSCCSMNASTPPSYLHL</sequence>
<feature type="transmembrane region" description="Helical" evidence="8">
    <location>
        <begin position="37"/>
        <end position="55"/>
    </location>
</feature>
<evidence type="ECO:0000256" key="6">
    <source>
        <dbReference type="ARBA" id="ARBA00022801"/>
    </source>
</evidence>
<dbReference type="GO" id="GO:0016579">
    <property type="term" value="P:protein deubiquitination"/>
    <property type="evidence" value="ECO:0007669"/>
    <property type="project" value="InterPro"/>
</dbReference>
<dbReference type="Pfam" id="PF00443">
    <property type="entry name" value="UCH"/>
    <property type="match status" value="1"/>
</dbReference>
<keyword evidence="11" id="KW-1185">Reference proteome</keyword>
<dbReference type="EC" id="3.4.19.12" evidence="3"/>
<reference evidence="10 11" key="1">
    <citation type="submission" date="2019-09" db="EMBL/GenBank/DDBJ databases">
        <title>Draft genome of the ectomycorrhizal ascomycete Sphaerosporella brunnea.</title>
        <authorList>
            <consortium name="DOE Joint Genome Institute"/>
            <person name="Benucci G.M."/>
            <person name="Marozzi G."/>
            <person name="Antonielli L."/>
            <person name="Sanchez S."/>
            <person name="Marco P."/>
            <person name="Wang X."/>
            <person name="Falini L.B."/>
            <person name="Barry K."/>
            <person name="Haridas S."/>
            <person name="Lipzen A."/>
            <person name="Labutti K."/>
            <person name="Grigoriev I.V."/>
            <person name="Murat C."/>
            <person name="Martin F."/>
            <person name="Albertini E."/>
            <person name="Donnini D."/>
            <person name="Bonito G."/>
        </authorList>
    </citation>
    <scope>NUCLEOTIDE SEQUENCE [LARGE SCALE GENOMIC DNA]</scope>
    <source>
        <strain evidence="10 11">Sb_GMNB300</strain>
    </source>
</reference>